<comment type="caution">
    <text evidence="7">The sequence shown here is derived from an EMBL/GenBank/DDBJ whole genome shotgun (WGS) entry which is preliminary data.</text>
</comment>
<dbReference type="SUPFAM" id="SSF51230">
    <property type="entry name" value="Single hybrid motif"/>
    <property type="match status" value="1"/>
</dbReference>
<sequence>MADSALPENLRYLIEEFNRSGLRELHIRRGDFELLLSHTDHAPSAPAASRRPASPPPQQAPQAQAPAAPPPAEQIADGLPEGTVAIAAPNLGTFYRSPKPGAAPYVEVGQRIEQGAELCLIEVMKLFTTVRSEVSGTVEAVLVEDTAMVEAGQALFAVRAD</sequence>
<dbReference type="RefSeq" id="WP_119593991.1">
    <property type="nucleotide sequence ID" value="NZ_QXFM01000126.1"/>
</dbReference>
<dbReference type="GO" id="GO:0006633">
    <property type="term" value="P:fatty acid biosynthetic process"/>
    <property type="evidence" value="ECO:0007669"/>
    <property type="project" value="UniProtKB-UniPathway"/>
</dbReference>
<dbReference type="Pfam" id="PF00364">
    <property type="entry name" value="Biotin_lipoyl"/>
    <property type="match status" value="1"/>
</dbReference>
<dbReference type="PANTHER" id="PTHR45266:SF3">
    <property type="entry name" value="OXALOACETATE DECARBOXYLASE ALPHA CHAIN"/>
    <property type="match status" value="1"/>
</dbReference>
<dbReference type="GO" id="GO:0009317">
    <property type="term" value="C:acetyl-CoA carboxylase complex"/>
    <property type="evidence" value="ECO:0007669"/>
    <property type="project" value="InterPro"/>
</dbReference>
<comment type="pathway">
    <text evidence="4">Lipid metabolism; fatty acid biosynthesis.</text>
</comment>
<evidence type="ECO:0000256" key="3">
    <source>
        <dbReference type="ARBA" id="ARBA00023267"/>
    </source>
</evidence>
<evidence type="ECO:0000259" key="6">
    <source>
        <dbReference type="PROSITE" id="PS50968"/>
    </source>
</evidence>
<protein>
    <recommendedName>
        <fullName evidence="2 4">Biotin carboxyl carrier protein of acetyl-CoA carboxylase</fullName>
    </recommendedName>
</protein>
<dbReference type="PANTHER" id="PTHR45266">
    <property type="entry name" value="OXALOACETATE DECARBOXYLASE ALPHA CHAIN"/>
    <property type="match status" value="1"/>
</dbReference>
<reference evidence="7 8" key="1">
    <citation type="submission" date="2018-08" db="EMBL/GenBank/DDBJ databases">
        <title>Erythrobacter zhengii sp.nov., a bacterium isolated from deep-sea sediment.</title>
        <authorList>
            <person name="Fang C."/>
            <person name="Wu Y.-H."/>
            <person name="Sun C."/>
            <person name="Wang H."/>
            <person name="Cheng H."/>
            <person name="Meng F.-X."/>
            <person name="Wang C.-S."/>
            <person name="Xu X.-W."/>
        </authorList>
    </citation>
    <scope>NUCLEOTIDE SEQUENCE [LARGE SCALE GENOMIC DNA]</scope>
    <source>
        <strain evidence="7 8">CCTCC AB 2015396</strain>
    </source>
</reference>
<evidence type="ECO:0000313" key="7">
    <source>
        <dbReference type="EMBL" id="RIV81965.1"/>
    </source>
</evidence>
<dbReference type="PRINTS" id="PR01071">
    <property type="entry name" value="ACOABIOTINCC"/>
</dbReference>
<dbReference type="InterPro" id="IPR000089">
    <property type="entry name" value="Biotin_lipoyl"/>
</dbReference>
<keyword evidence="4" id="KW-0443">Lipid metabolism</keyword>
<evidence type="ECO:0000256" key="5">
    <source>
        <dbReference type="SAM" id="MobiDB-lite"/>
    </source>
</evidence>
<dbReference type="CDD" id="cd06850">
    <property type="entry name" value="biotinyl_domain"/>
    <property type="match status" value="1"/>
</dbReference>
<keyword evidence="3 4" id="KW-0092">Biotin</keyword>
<dbReference type="NCBIfam" id="TIGR00531">
    <property type="entry name" value="BCCP"/>
    <property type="match status" value="1"/>
</dbReference>
<keyword evidence="8" id="KW-1185">Reference proteome</keyword>
<evidence type="ECO:0000256" key="2">
    <source>
        <dbReference type="ARBA" id="ARBA00017562"/>
    </source>
</evidence>
<accession>A0A3A1P0A8</accession>
<organism evidence="7 8">
    <name type="scientific">Aurantiacibacter xanthus</name>
    <dbReference type="NCBI Taxonomy" id="1784712"/>
    <lineage>
        <taxon>Bacteria</taxon>
        <taxon>Pseudomonadati</taxon>
        <taxon>Pseudomonadota</taxon>
        <taxon>Alphaproteobacteria</taxon>
        <taxon>Sphingomonadales</taxon>
        <taxon>Erythrobacteraceae</taxon>
        <taxon>Aurantiacibacter</taxon>
    </lineage>
</organism>
<comment type="function">
    <text evidence="1 4">This protein is a component of the acetyl coenzyme A carboxylase complex; first, biotin carboxylase catalyzes the carboxylation of the carrier protein and then the transcarboxylase transfers the carboxyl group to form malonyl-CoA.</text>
</comment>
<dbReference type="InterPro" id="IPR011053">
    <property type="entry name" value="Single_hybrid_motif"/>
</dbReference>
<dbReference type="InterPro" id="IPR050709">
    <property type="entry name" value="Biotin_Carboxyl_Carrier/Decarb"/>
</dbReference>
<dbReference type="OrthoDB" id="9811735at2"/>
<name>A0A3A1P0A8_9SPHN</name>
<dbReference type="Gene3D" id="2.40.50.100">
    <property type="match status" value="1"/>
</dbReference>
<feature type="compositionally biased region" description="Low complexity" evidence="5">
    <location>
        <begin position="42"/>
        <end position="52"/>
    </location>
</feature>
<keyword evidence="4" id="KW-0276">Fatty acid metabolism</keyword>
<feature type="region of interest" description="Disordered" evidence="5">
    <location>
        <begin position="42"/>
        <end position="78"/>
    </location>
</feature>
<evidence type="ECO:0000313" key="8">
    <source>
        <dbReference type="Proteomes" id="UP000265366"/>
    </source>
</evidence>
<evidence type="ECO:0000256" key="4">
    <source>
        <dbReference type="RuleBase" id="RU364072"/>
    </source>
</evidence>
<keyword evidence="4" id="KW-0444">Lipid biosynthesis</keyword>
<dbReference type="GO" id="GO:0003989">
    <property type="term" value="F:acetyl-CoA carboxylase activity"/>
    <property type="evidence" value="ECO:0007669"/>
    <property type="project" value="InterPro"/>
</dbReference>
<dbReference type="AlphaFoldDB" id="A0A3A1P0A8"/>
<evidence type="ECO:0000256" key="1">
    <source>
        <dbReference type="ARBA" id="ARBA00003761"/>
    </source>
</evidence>
<gene>
    <name evidence="7" type="primary">accB</name>
    <name evidence="7" type="ORF">D2V17_16365</name>
</gene>
<dbReference type="PROSITE" id="PS50968">
    <property type="entry name" value="BIOTINYL_LIPOYL"/>
    <property type="match status" value="1"/>
</dbReference>
<keyword evidence="4" id="KW-0275">Fatty acid biosynthesis</keyword>
<feature type="domain" description="Lipoyl-binding" evidence="6">
    <location>
        <begin position="83"/>
        <end position="159"/>
    </location>
</feature>
<dbReference type="Proteomes" id="UP000265366">
    <property type="component" value="Unassembled WGS sequence"/>
</dbReference>
<dbReference type="EMBL" id="QXFM01000126">
    <property type="protein sequence ID" value="RIV81965.1"/>
    <property type="molecule type" value="Genomic_DNA"/>
</dbReference>
<dbReference type="UniPathway" id="UPA00094"/>
<proteinExistence type="predicted"/>
<dbReference type="InterPro" id="IPR001249">
    <property type="entry name" value="AcCoA_biotinCC"/>
</dbReference>